<dbReference type="PANTHER" id="PTHR11985">
    <property type="entry name" value="GLYCEROL-3-PHOSPHATE DEHYDROGENASE"/>
    <property type="match status" value="1"/>
</dbReference>
<protein>
    <recommendedName>
        <fullName evidence="3 7">Glycerol-3-phosphate dehydrogenase</fullName>
        <ecNumber evidence="3 7">1.1.5.3</ecNumber>
    </recommendedName>
</protein>
<evidence type="ECO:0000256" key="7">
    <source>
        <dbReference type="RuleBase" id="RU361217"/>
    </source>
</evidence>
<feature type="domain" description="Alpha-glycerophosphate oxidase C-terminal" evidence="10">
    <location>
        <begin position="483"/>
        <end position="621"/>
    </location>
</feature>
<dbReference type="InterPro" id="IPR038299">
    <property type="entry name" value="DAO_C_sf"/>
</dbReference>
<dbReference type="InterPro" id="IPR036188">
    <property type="entry name" value="FAD/NAD-bd_sf"/>
</dbReference>
<evidence type="ECO:0000256" key="6">
    <source>
        <dbReference type="ARBA" id="ARBA00023002"/>
    </source>
</evidence>
<dbReference type="PROSITE" id="PS00978">
    <property type="entry name" value="FAD_G3PDH_2"/>
    <property type="match status" value="1"/>
</dbReference>
<feature type="domain" description="FAD dependent oxidoreductase" evidence="9">
    <location>
        <begin position="67"/>
        <end position="401"/>
    </location>
</feature>
<sequence length="639" mass="69029">MGIFTKLVGAGAVGGFLGACYVFNDPSRTQPSFDSTHMLPLKFEQQPTRQQTVGWLRTFNTANNVLDILVVGGGAVGCGVALDASTRGWKVGLVEANDYASGTSSRSTKLIHGGVRYLEKAVLHLDPQQYNLVAEALHERAIMINQAPHLCRPLPTFIPCYDAIEVIKYYSAMKLYDAIAAVNRGTLLNSYFKRPVECLNVFRKMTHEDKDRQLLLGGVVYYDGQMDDARFCVSTALTAASYGAAVTNHTELVSATQVTVGDEQLVKAEVFDRIHKTTFSVYTRCLVNAGGPFSDSIRKLAGDKRRESLVPSSGTHITLPAQYCPKDIAMLVPSQDGRVTFAVPWLGSCIVGTTDAPTSISWNPRGTVQEVSFLLNSLARYVGPIDSKEVKSVWCGIRPLSVKLPPSTASEDSEEQSSSSSKPLSTKDVVREHNVDVDVVHRMVSVTGGKWTTYRKMAEDVVTAVSTSGMLNGSPSHAATTPCVTENIKLVGARQTAAAATPTSSTLLSEGGGVADDVRRRWESAFGDRAPLVASEAALMASKRRWGSTSDAAKTLPGVTAQSITEAEIRYCALFEHCETVSDYLQRRSRLAFLNVAEARAAAPRVGEVMGDALGWSSKQRDDHVKDALASLVQFTVGS</sequence>
<comment type="catalytic activity">
    <reaction evidence="7">
        <text>a quinone + sn-glycerol 3-phosphate = dihydroxyacetone phosphate + a quinol</text>
        <dbReference type="Rhea" id="RHEA:18977"/>
        <dbReference type="ChEBI" id="CHEBI:24646"/>
        <dbReference type="ChEBI" id="CHEBI:57597"/>
        <dbReference type="ChEBI" id="CHEBI:57642"/>
        <dbReference type="ChEBI" id="CHEBI:132124"/>
        <dbReference type="EC" id="1.1.5.3"/>
    </reaction>
</comment>
<dbReference type="Proteomes" id="UP000051952">
    <property type="component" value="Unassembled WGS sequence"/>
</dbReference>
<dbReference type="Gene3D" id="1.10.8.870">
    <property type="entry name" value="Alpha-glycerophosphate oxidase, cap domain"/>
    <property type="match status" value="1"/>
</dbReference>
<keyword evidence="6 7" id="KW-0560">Oxidoreductase</keyword>
<keyword evidence="5" id="KW-0274">FAD</keyword>
<dbReference type="InterPro" id="IPR031656">
    <property type="entry name" value="DAO_C"/>
</dbReference>
<dbReference type="GO" id="GO:0006072">
    <property type="term" value="P:glycerol-3-phosphate metabolic process"/>
    <property type="evidence" value="ECO:0007669"/>
    <property type="project" value="UniProtKB-UniRule"/>
</dbReference>
<comment type="similarity">
    <text evidence="2 7">Belongs to the FAD-dependent glycerol-3-phosphate dehydrogenase family.</text>
</comment>
<dbReference type="PRINTS" id="PR01001">
    <property type="entry name" value="FADG3PDH"/>
</dbReference>
<dbReference type="OMA" id="VQYWDAQ"/>
<dbReference type="Pfam" id="PF01266">
    <property type="entry name" value="DAO"/>
    <property type="match status" value="1"/>
</dbReference>
<organism evidence="11 12">
    <name type="scientific">Bodo saltans</name>
    <name type="common">Flagellated protozoan</name>
    <dbReference type="NCBI Taxonomy" id="75058"/>
    <lineage>
        <taxon>Eukaryota</taxon>
        <taxon>Discoba</taxon>
        <taxon>Euglenozoa</taxon>
        <taxon>Kinetoplastea</taxon>
        <taxon>Metakinetoplastina</taxon>
        <taxon>Eubodonida</taxon>
        <taxon>Bodonidae</taxon>
        <taxon>Bodo</taxon>
    </lineage>
</organism>
<evidence type="ECO:0000256" key="2">
    <source>
        <dbReference type="ARBA" id="ARBA00007330"/>
    </source>
</evidence>
<evidence type="ECO:0000256" key="3">
    <source>
        <dbReference type="ARBA" id="ARBA00013029"/>
    </source>
</evidence>
<dbReference type="PANTHER" id="PTHR11985:SF15">
    <property type="entry name" value="GLYCEROL-3-PHOSPHATE DEHYDROGENASE, MITOCHONDRIAL"/>
    <property type="match status" value="1"/>
</dbReference>
<proteinExistence type="inferred from homology"/>
<dbReference type="PROSITE" id="PS00977">
    <property type="entry name" value="FAD_G3PDH_1"/>
    <property type="match status" value="1"/>
</dbReference>
<dbReference type="Pfam" id="PF16901">
    <property type="entry name" value="DAO_C"/>
    <property type="match status" value="1"/>
</dbReference>
<feature type="region of interest" description="Disordered" evidence="8">
    <location>
        <begin position="405"/>
        <end position="428"/>
    </location>
</feature>
<evidence type="ECO:0000256" key="5">
    <source>
        <dbReference type="ARBA" id="ARBA00022827"/>
    </source>
</evidence>
<dbReference type="InterPro" id="IPR000447">
    <property type="entry name" value="G3P_DH_FAD-dep"/>
</dbReference>
<reference evidence="12" key="1">
    <citation type="submission" date="2015-09" db="EMBL/GenBank/DDBJ databases">
        <authorList>
            <consortium name="Pathogen Informatics"/>
        </authorList>
    </citation>
    <scope>NUCLEOTIDE SEQUENCE [LARGE SCALE GENOMIC DNA]</scope>
    <source>
        <strain evidence="12">Lake Konstanz</strain>
    </source>
</reference>
<dbReference type="AlphaFoldDB" id="A0A0S4IY53"/>
<dbReference type="EC" id="1.1.5.3" evidence="3 7"/>
<dbReference type="OrthoDB" id="264015at2759"/>
<gene>
    <name evidence="11" type="ORF">BSAL_64765</name>
</gene>
<dbReference type="GO" id="GO:0004368">
    <property type="term" value="F:glycerol-3-phosphate dehydrogenase (quinone) activity"/>
    <property type="evidence" value="ECO:0007669"/>
    <property type="project" value="UniProtKB-EC"/>
</dbReference>
<accession>A0A0S4IY53</accession>
<keyword evidence="12" id="KW-1185">Reference proteome</keyword>
<dbReference type="EMBL" id="CYKH01000380">
    <property type="protein sequence ID" value="CUF67622.1"/>
    <property type="molecule type" value="Genomic_DNA"/>
</dbReference>
<evidence type="ECO:0000256" key="4">
    <source>
        <dbReference type="ARBA" id="ARBA00022630"/>
    </source>
</evidence>
<dbReference type="Gene3D" id="3.50.50.60">
    <property type="entry name" value="FAD/NAD(P)-binding domain"/>
    <property type="match status" value="1"/>
</dbReference>
<name>A0A0S4IY53_BODSA</name>
<evidence type="ECO:0000313" key="12">
    <source>
        <dbReference type="Proteomes" id="UP000051952"/>
    </source>
</evidence>
<dbReference type="GO" id="GO:0005739">
    <property type="term" value="C:mitochondrion"/>
    <property type="evidence" value="ECO:0007669"/>
    <property type="project" value="TreeGrafter"/>
</dbReference>
<evidence type="ECO:0000259" key="9">
    <source>
        <dbReference type="Pfam" id="PF01266"/>
    </source>
</evidence>
<dbReference type="Gene3D" id="3.30.9.10">
    <property type="entry name" value="D-Amino Acid Oxidase, subunit A, domain 2"/>
    <property type="match status" value="1"/>
</dbReference>
<dbReference type="SUPFAM" id="SSF51905">
    <property type="entry name" value="FAD/NAD(P)-binding domain"/>
    <property type="match status" value="1"/>
</dbReference>
<dbReference type="SUPFAM" id="SSF54373">
    <property type="entry name" value="FAD-linked reductases, C-terminal domain"/>
    <property type="match status" value="1"/>
</dbReference>
<evidence type="ECO:0000259" key="10">
    <source>
        <dbReference type="Pfam" id="PF16901"/>
    </source>
</evidence>
<evidence type="ECO:0000256" key="8">
    <source>
        <dbReference type="SAM" id="MobiDB-lite"/>
    </source>
</evidence>
<dbReference type="VEuPathDB" id="TriTrypDB:BSAL_64765"/>
<dbReference type="PROSITE" id="PS51257">
    <property type="entry name" value="PROKAR_LIPOPROTEIN"/>
    <property type="match status" value="1"/>
</dbReference>
<evidence type="ECO:0000313" key="11">
    <source>
        <dbReference type="EMBL" id="CUF67622.1"/>
    </source>
</evidence>
<evidence type="ECO:0000256" key="1">
    <source>
        <dbReference type="ARBA" id="ARBA00001974"/>
    </source>
</evidence>
<dbReference type="InterPro" id="IPR006076">
    <property type="entry name" value="FAD-dep_OxRdtase"/>
</dbReference>
<keyword evidence="4 7" id="KW-0285">Flavoprotein</keyword>
<comment type="cofactor">
    <cofactor evidence="1 7">
        <name>FAD</name>
        <dbReference type="ChEBI" id="CHEBI:57692"/>
    </cofactor>
</comment>